<dbReference type="RefSeq" id="WP_109991449.1">
    <property type="nucleotide sequence ID" value="NZ_CP028161.1"/>
</dbReference>
<dbReference type="AlphaFoldDB" id="A0A2Z3KHV9"/>
<accession>A0A2Z3KHV9</accession>
<gene>
    <name evidence="8" type="ORF">LL14B4_12950</name>
</gene>
<keyword evidence="6 7" id="KW-0472">Membrane</keyword>
<organism evidence="8 9">
    <name type="scientific">Lactococcus lactis subsp. lactis</name>
    <name type="common">Streptococcus lactis</name>
    <dbReference type="NCBI Taxonomy" id="1360"/>
    <lineage>
        <taxon>Bacteria</taxon>
        <taxon>Bacillati</taxon>
        <taxon>Bacillota</taxon>
        <taxon>Bacilli</taxon>
        <taxon>Lactobacillales</taxon>
        <taxon>Streptococcaceae</taxon>
        <taxon>Lactococcus</taxon>
    </lineage>
</organism>
<keyword evidence="3" id="KW-1003">Cell membrane</keyword>
<feature type="transmembrane region" description="Helical" evidence="7">
    <location>
        <begin position="7"/>
        <end position="27"/>
    </location>
</feature>
<dbReference type="Pfam" id="PF02534">
    <property type="entry name" value="T4SS-DNA_transf"/>
    <property type="match status" value="1"/>
</dbReference>
<comment type="similarity">
    <text evidence="2">Belongs to the VirD4/TraG family.</text>
</comment>
<evidence type="ECO:0000256" key="5">
    <source>
        <dbReference type="ARBA" id="ARBA00022989"/>
    </source>
</evidence>
<sequence>MSKKKFYIFLGIALLMIFAFNKMEYVLEKIPGNGLEKYKYLNKGIFNQYVLYDPLGFSFTQRGALAAGIGFLIVFILFLIFYDNRKYKKGIEHGAAKWGKASEVKKIADNKNEENNILLNDVVKVSVSSEGIPFEYQRNNNVFYLAGSGSGKTYSFVKPNLMQCFGSYIVTDPKGQLIHELGSMFEKNGYKIKLLDVWSLTNSNSFNPFKYIPVDDTDTETTIDELIDILVEATNKGQKSANEAPIWGNAEAQMLRALIGYLHYSHKPGQPYPTFADIGLLIENVNDQADNPDIPGKIDILMNKLEEDLGPAGKANYAIRNWAAFNNNYQGETRINVTSNPTSRFSIFYNEAVQKLTETDDMDIESWGKEKTVVFLTIPALSTTYNFLATMLIKLALTTLTKQATFEYHGKLPIPVTLCLDEVTNLGKIPNLVNALATIRSFNISAFLIVQVLKALEAIYKDETAGIIGNCDSFVFGGQNLTGKKETDDAEYISHALGTGTIDIVVDPKKGKNLSPQYSKGGRALMTPEEVRTMPNTKSIVFVRGFNPFFFDKYHLNRHPRFTMISDSNAELYYDYRLFKDDNFKGEIKYDIKHGIYKPQDIFDSDQLIREEQILLNN</sequence>
<evidence type="ECO:0000313" key="9">
    <source>
        <dbReference type="Proteomes" id="UP000245919"/>
    </source>
</evidence>
<dbReference type="InterPro" id="IPR003688">
    <property type="entry name" value="TraG/VirD4"/>
</dbReference>
<keyword evidence="4 7" id="KW-0812">Transmembrane</keyword>
<keyword evidence="8" id="KW-0614">Plasmid</keyword>
<dbReference type="GO" id="GO:0005886">
    <property type="term" value="C:plasma membrane"/>
    <property type="evidence" value="ECO:0007669"/>
    <property type="project" value="UniProtKB-SubCell"/>
</dbReference>
<dbReference type="Proteomes" id="UP000245919">
    <property type="component" value="Plasmid p14B4"/>
</dbReference>
<dbReference type="NCBIfam" id="NF045973">
    <property type="entry name" value="conju_CD1115"/>
    <property type="match status" value="1"/>
</dbReference>
<evidence type="ECO:0000256" key="7">
    <source>
        <dbReference type="SAM" id="Phobius"/>
    </source>
</evidence>
<proteinExistence type="inferred from homology"/>
<keyword evidence="5 7" id="KW-1133">Transmembrane helix</keyword>
<evidence type="ECO:0000313" key="8">
    <source>
        <dbReference type="EMBL" id="AWN67107.1"/>
    </source>
</evidence>
<name>A0A2Z3KHV9_LACLL</name>
<dbReference type="Gene3D" id="3.40.50.300">
    <property type="entry name" value="P-loop containing nucleotide triphosphate hydrolases"/>
    <property type="match status" value="1"/>
</dbReference>
<dbReference type="CDD" id="cd01127">
    <property type="entry name" value="TrwB_TraG_TraD_VirD4"/>
    <property type="match status" value="1"/>
</dbReference>
<evidence type="ECO:0000256" key="4">
    <source>
        <dbReference type="ARBA" id="ARBA00022692"/>
    </source>
</evidence>
<evidence type="ECO:0000256" key="6">
    <source>
        <dbReference type="ARBA" id="ARBA00023136"/>
    </source>
</evidence>
<reference evidence="8 9" key="1">
    <citation type="submission" date="2018-03" db="EMBL/GenBank/DDBJ databases">
        <title>Genome sequence of Lactococcus lactis strain 14B4 from almond drupe.</title>
        <authorList>
            <person name="Tran T.D."/>
            <person name="McGarvey J.A."/>
            <person name="Huynh S."/>
            <person name="Parker C.T."/>
        </authorList>
    </citation>
    <scope>NUCLEOTIDE SEQUENCE [LARGE SCALE GENOMIC DNA]</scope>
    <source>
        <strain evidence="8 9">14B4</strain>
        <plasmid evidence="9">Plasmid p14b4</plasmid>
    </source>
</reference>
<dbReference type="SUPFAM" id="SSF52540">
    <property type="entry name" value="P-loop containing nucleoside triphosphate hydrolases"/>
    <property type="match status" value="1"/>
</dbReference>
<geneLocation type="plasmid" evidence="9">
    <name>p14b4</name>
</geneLocation>
<evidence type="ECO:0008006" key="10">
    <source>
        <dbReference type="Google" id="ProtNLM"/>
    </source>
</evidence>
<dbReference type="EMBL" id="CP028161">
    <property type="protein sequence ID" value="AWN67107.1"/>
    <property type="molecule type" value="Genomic_DNA"/>
</dbReference>
<dbReference type="PANTHER" id="PTHR37937">
    <property type="entry name" value="CONJUGATIVE TRANSFER: DNA TRANSPORT"/>
    <property type="match status" value="1"/>
</dbReference>
<evidence type="ECO:0000256" key="2">
    <source>
        <dbReference type="ARBA" id="ARBA00008806"/>
    </source>
</evidence>
<dbReference type="InterPro" id="IPR051539">
    <property type="entry name" value="T4SS-coupling_protein"/>
</dbReference>
<evidence type="ECO:0000256" key="1">
    <source>
        <dbReference type="ARBA" id="ARBA00004651"/>
    </source>
</evidence>
<evidence type="ECO:0000256" key="3">
    <source>
        <dbReference type="ARBA" id="ARBA00022475"/>
    </source>
</evidence>
<dbReference type="InterPro" id="IPR027417">
    <property type="entry name" value="P-loop_NTPase"/>
</dbReference>
<dbReference type="PANTHER" id="PTHR37937:SF1">
    <property type="entry name" value="CONJUGATIVE TRANSFER: DNA TRANSPORT"/>
    <property type="match status" value="1"/>
</dbReference>
<protein>
    <recommendedName>
        <fullName evidence="10">Conjugal transfer protein TraG</fullName>
    </recommendedName>
</protein>
<comment type="subcellular location">
    <subcellularLocation>
        <location evidence="1">Cell membrane</location>
        <topology evidence="1">Multi-pass membrane protein</topology>
    </subcellularLocation>
</comment>
<feature type="transmembrane region" description="Helical" evidence="7">
    <location>
        <begin position="63"/>
        <end position="82"/>
    </location>
</feature>
<dbReference type="GeneID" id="89634685"/>